<dbReference type="eggNOG" id="COG0673">
    <property type="taxonomic scope" value="Bacteria"/>
</dbReference>
<dbReference type="SUPFAM" id="SSF55347">
    <property type="entry name" value="Glyceraldehyde-3-phosphate dehydrogenase-like, C-terminal domain"/>
    <property type="match status" value="1"/>
</dbReference>
<sequence length="451" mass="48793">MSRGTNRRRFMQTTAALGVGFWVAGGVSPRESRSANETINFASVGVNGKGSSDSADAGRSGNMVAICDIDDQSLAKAATRFTDAKKYNDYRKMLDEMGKSIDAITVSTPDHCHGVIGAAAMKLGKHCFIQKPLTKSLHEARVLGQLAKDNKVATQMGNQGTASNSLREAAAVVKSGVLGTIKEVHVWTNRPVWPQGIDKPTDTPECPSHVHWPEFVGPVENRPYNPVYHPFKWRGWWAFGTGALGDMACHTLNMPFMALDLRDPVSVQATTSGHNMETFPSWSVIDYKFPERNGRAALTFMWYDGGKKPDPALFQGAKIDSSGCLVIGEKGALYAPGDYAERGLQMLGGITKPEVEYKKSPGHFEEWVAAIKGGESAMSNFPNYAAPLTETVLLGNLAVWAAAGEQDPEKKKAQGDVVGKKIEWDAANLTATNAPEVASIVKPEMKNGYSL</sequence>
<evidence type="ECO:0000313" key="4">
    <source>
        <dbReference type="Proteomes" id="UP000001887"/>
    </source>
</evidence>
<reference evidence="3 4" key="1">
    <citation type="journal article" date="2009" name="Stand. Genomic Sci.">
        <title>Complete genome sequence of Pirellula staleyi type strain (ATCC 27377).</title>
        <authorList>
            <person name="Clum A."/>
            <person name="Tindall B.J."/>
            <person name="Sikorski J."/>
            <person name="Ivanova N."/>
            <person name="Mavrommatis K."/>
            <person name="Lucas S."/>
            <person name="Glavina del Rio T."/>
            <person name="Nolan M."/>
            <person name="Chen F."/>
            <person name="Tice H."/>
            <person name="Pitluck S."/>
            <person name="Cheng J.F."/>
            <person name="Chertkov O."/>
            <person name="Brettin T."/>
            <person name="Han C."/>
            <person name="Detter J.C."/>
            <person name="Kuske C."/>
            <person name="Bruce D."/>
            <person name="Goodwin L."/>
            <person name="Ovchinikova G."/>
            <person name="Pati A."/>
            <person name="Mikhailova N."/>
            <person name="Chen A."/>
            <person name="Palaniappan K."/>
            <person name="Land M."/>
            <person name="Hauser L."/>
            <person name="Chang Y.J."/>
            <person name="Jeffries C.D."/>
            <person name="Chain P."/>
            <person name="Rohde M."/>
            <person name="Goker M."/>
            <person name="Bristow J."/>
            <person name="Eisen J.A."/>
            <person name="Markowitz V."/>
            <person name="Hugenholtz P."/>
            <person name="Kyrpides N.C."/>
            <person name="Klenk H.P."/>
            <person name="Lapidus A."/>
        </authorList>
    </citation>
    <scope>NUCLEOTIDE SEQUENCE [LARGE SCALE GENOMIC DNA]</scope>
    <source>
        <strain evidence="4">ATCC 27377 / DSM 6068 / ICPB 4128</strain>
    </source>
</reference>
<dbReference type="EMBL" id="CP001848">
    <property type="protein sequence ID" value="ADB18941.1"/>
    <property type="molecule type" value="Genomic_DNA"/>
</dbReference>
<name>D2R4X9_PIRSD</name>
<dbReference type="InterPro" id="IPR006311">
    <property type="entry name" value="TAT_signal"/>
</dbReference>
<feature type="domain" description="Gfo/Idh/MocA-like oxidoreductase bacterial type C-terminal" evidence="2">
    <location>
        <begin position="171"/>
        <end position="290"/>
    </location>
</feature>
<dbReference type="Gene3D" id="3.30.360.10">
    <property type="entry name" value="Dihydrodipicolinate Reductase, domain 2"/>
    <property type="match status" value="1"/>
</dbReference>
<proteinExistence type="predicted"/>
<dbReference type="InterPro" id="IPR050463">
    <property type="entry name" value="Gfo/Idh/MocA_oxidrdct_glycsds"/>
</dbReference>
<dbReference type="GO" id="GO:0000166">
    <property type="term" value="F:nucleotide binding"/>
    <property type="evidence" value="ECO:0007669"/>
    <property type="project" value="InterPro"/>
</dbReference>
<dbReference type="InterPro" id="IPR043906">
    <property type="entry name" value="Gfo/Idh/MocA_OxRdtase_bact_C"/>
</dbReference>
<evidence type="ECO:0000259" key="2">
    <source>
        <dbReference type="Pfam" id="PF19051"/>
    </source>
</evidence>
<dbReference type="STRING" id="530564.Psta_4293"/>
<dbReference type="PANTHER" id="PTHR43818:SF10">
    <property type="entry name" value="NADH-DEPENDENT DEHYDROGENASE-RELATED"/>
    <property type="match status" value="1"/>
</dbReference>
<dbReference type="SUPFAM" id="SSF51735">
    <property type="entry name" value="NAD(P)-binding Rossmann-fold domains"/>
    <property type="match status" value="1"/>
</dbReference>
<dbReference type="Proteomes" id="UP000001887">
    <property type="component" value="Chromosome"/>
</dbReference>
<evidence type="ECO:0000313" key="3">
    <source>
        <dbReference type="EMBL" id="ADB18941.1"/>
    </source>
</evidence>
<dbReference type="Pfam" id="PF01408">
    <property type="entry name" value="GFO_IDH_MocA"/>
    <property type="match status" value="1"/>
</dbReference>
<dbReference type="Pfam" id="PF19051">
    <property type="entry name" value="GFO_IDH_MocA_C2"/>
    <property type="match status" value="1"/>
</dbReference>
<dbReference type="PANTHER" id="PTHR43818">
    <property type="entry name" value="BCDNA.GH03377"/>
    <property type="match status" value="1"/>
</dbReference>
<dbReference type="Gene3D" id="3.40.50.720">
    <property type="entry name" value="NAD(P)-binding Rossmann-like Domain"/>
    <property type="match status" value="1"/>
</dbReference>
<dbReference type="PROSITE" id="PS51318">
    <property type="entry name" value="TAT"/>
    <property type="match status" value="1"/>
</dbReference>
<accession>D2R4X9</accession>
<protein>
    <submittedName>
        <fullName evidence="3">Oxidoreductase domain protein</fullName>
    </submittedName>
</protein>
<organism evidence="3 4">
    <name type="scientific">Pirellula staleyi (strain ATCC 27377 / DSM 6068 / ICPB 4128)</name>
    <name type="common">Pirella staleyi</name>
    <dbReference type="NCBI Taxonomy" id="530564"/>
    <lineage>
        <taxon>Bacteria</taxon>
        <taxon>Pseudomonadati</taxon>
        <taxon>Planctomycetota</taxon>
        <taxon>Planctomycetia</taxon>
        <taxon>Pirellulales</taxon>
        <taxon>Pirellulaceae</taxon>
        <taxon>Pirellula</taxon>
    </lineage>
</organism>
<gene>
    <name evidence="3" type="ordered locus">Psta_4293</name>
</gene>
<dbReference type="KEGG" id="psl:Psta_4293"/>
<dbReference type="InterPro" id="IPR000683">
    <property type="entry name" value="Gfo/Idh/MocA-like_OxRdtase_N"/>
</dbReference>
<dbReference type="HOGENOM" id="CLU_023194_24_0_0"/>
<dbReference type="InterPro" id="IPR036291">
    <property type="entry name" value="NAD(P)-bd_dom_sf"/>
</dbReference>
<dbReference type="AlphaFoldDB" id="D2R4X9"/>
<feature type="domain" description="Gfo/Idh/MocA-like oxidoreductase N-terminal" evidence="1">
    <location>
        <begin position="40"/>
        <end position="157"/>
    </location>
</feature>
<keyword evidence="4" id="KW-1185">Reference proteome</keyword>
<evidence type="ECO:0000259" key="1">
    <source>
        <dbReference type="Pfam" id="PF01408"/>
    </source>
</evidence>
<dbReference type="OrthoDB" id="255433at2"/>